<reference evidence="2 3" key="1">
    <citation type="submission" date="2019-07" db="EMBL/GenBank/DDBJ databases">
        <title>Whole genome shotgun sequence of Segetibacter aerophilus NBRC 106135.</title>
        <authorList>
            <person name="Hosoyama A."/>
            <person name="Uohara A."/>
            <person name="Ohji S."/>
            <person name="Ichikawa N."/>
        </authorList>
    </citation>
    <scope>NUCLEOTIDE SEQUENCE [LARGE SCALE GENOMIC DNA]</scope>
    <source>
        <strain evidence="2 3">NBRC 106135</strain>
    </source>
</reference>
<keyword evidence="1" id="KW-0812">Transmembrane</keyword>
<sequence>MVLVPKLAFYLSLAWIVLLIFLTIVIVVIAGLTYGKIAIENYCRTWYTALAYFIVYGRLLANYFAK</sequence>
<gene>
    <name evidence="2" type="ORF">SAE01_29720</name>
</gene>
<keyword evidence="1" id="KW-0472">Membrane</keyword>
<dbReference type="AlphaFoldDB" id="A0A512BES8"/>
<dbReference type="EMBL" id="BJYT01000011">
    <property type="protein sequence ID" value="GEO10476.1"/>
    <property type="molecule type" value="Genomic_DNA"/>
</dbReference>
<dbReference type="Proteomes" id="UP000321513">
    <property type="component" value="Unassembled WGS sequence"/>
</dbReference>
<keyword evidence="3" id="KW-1185">Reference proteome</keyword>
<feature type="transmembrane region" description="Helical" evidence="1">
    <location>
        <begin position="46"/>
        <end position="65"/>
    </location>
</feature>
<organism evidence="2 3">
    <name type="scientific">Segetibacter aerophilus</name>
    <dbReference type="NCBI Taxonomy" id="670293"/>
    <lineage>
        <taxon>Bacteria</taxon>
        <taxon>Pseudomonadati</taxon>
        <taxon>Bacteroidota</taxon>
        <taxon>Chitinophagia</taxon>
        <taxon>Chitinophagales</taxon>
        <taxon>Chitinophagaceae</taxon>
        <taxon>Segetibacter</taxon>
    </lineage>
</organism>
<keyword evidence="1" id="KW-1133">Transmembrane helix</keyword>
<accession>A0A512BES8</accession>
<name>A0A512BES8_9BACT</name>
<evidence type="ECO:0000313" key="2">
    <source>
        <dbReference type="EMBL" id="GEO10476.1"/>
    </source>
</evidence>
<proteinExistence type="predicted"/>
<feature type="transmembrane region" description="Helical" evidence="1">
    <location>
        <begin position="12"/>
        <end position="34"/>
    </location>
</feature>
<comment type="caution">
    <text evidence="2">The sequence shown here is derived from an EMBL/GenBank/DDBJ whole genome shotgun (WGS) entry which is preliminary data.</text>
</comment>
<protein>
    <submittedName>
        <fullName evidence="2">Uncharacterized protein</fullName>
    </submittedName>
</protein>
<evidence type="ECO:0000313" key="3">
    <source>
        <dbReference type="Proteomes" id="UP000321513"/>
    </source>
</evidence>
<evidence type="ECO:0000256" key="1">
    <source>
        <dbReference type="SAM" id="Phobius"/>
    </source>
</evidence>